<keyword evidence="3 4" id="KW-0998">Cell outer membrane</keyword>
<name>A0A916VMC0_9RHOB</name>
<evidence type="ECO:0000256" key="4">
    <source>
        <dbReference type="HAMAP-Rule" id="MF_00922"/>
    </source>
</evidence>
<dbReference type="Proteomes" id="UP000628017">
    <property type="component" value="Unassembled WGS sequence"/>
</dbReference>
<dbReference type="GO" id="GO:0009279">
    <property type="term" value="C:cell outer membrane"/>
    <property type="evidence" value="ECO:0007669"/>
    <property type="project" value="UniProtKB-SubCell"/>
</dbReference>
<evidence type="ECO:0000256" key="1">
    <source>
        <dbReference type="ARBA" id="ARBA00022729"/>
    </source>
</evidence>
<evidence type="ECO:0000256" key="2">
    <source>
        <dbReference type="ARBA" id="ARBA00023136"/>
    </source>
</evidence>
<gene>
    <name evidence="6" type="primary">comL</name>
    <name evidence="4" type="synonym">bamD</name>
    <name evidence="6" type="ORF">GCM10011498_04640</name>
</gene>
<evidence type="ECO:0000259" key="5">
    <source>
        <dbReference type="Pfam" id="PF13525"/>
    </source>
</evidence>
<dbReference type="InterPro" id="IPR011990">
    <property type="entry name" value="TPR-like_helical_dom_sf"/>
</dbReference>
<comment type="caution">
    <text evidence="6">The sequence shown here is derived from an EMBL/GenBank/DDBJ whole genome shotgun (WGS) entry which is preliminary data.</text>
</comment>
<protein>
    <recommendedName>
        <fullName evidence="4">Outer membrane protein assembly factor BamD</fullName>
    </recommendedName>
</protein>
<dbReference type="InterPro" id="IPR039565">
    <property type="entry name" value="BamD-like"/>
</dbReference>
<dbReference type="NCBIfam" id="TIGR03302">
    <property type="entry name" value="OM_YfiO"/>
    <property type="match status" value="1"/>
</dbReference>
<dbReference type="Pfam" id="PF13525">
    <property type="entry name" value="YfiO"/>
    <property type="match status" value="1"/>
</dbReference>
<dbReference type="SUPFAM" id="SSF48452">
    <property type="entry name" value="TPR-like"/>
    <property type="match status" value="1"/>
</dbReference>
<keyword evidence="2 4" id="KW-0472">Membrane</keyword>
<reference evidence="6" key="1">
    <citation type="journal article" date="2014" name="Int. J. Syst. Evol. Microbiol.">
        <title>Complete genome sequence of Corynebacterium casei LMG S-19264T (=DSM 44701T), isolated from a smear-ripened cheese.</title>
        <authorList>
            <consortium name="US DOE Joint Genome Institute (JGI-PGF)"/>
            <person name="Walter F."/>
            <person name="Albersmeier A."/>
            <person name="Kalinowski J."/>
            <person name="Ruckert C."/>
        </authorList>
    </citation>
    <scope>NUCLEOTIDE SEQUENCE</scope>
    <source>
        <strain evidence="6">CGMCC 1.15880</strain>
    </source>
</reference>
<comment type="subcellular location">
    <subcellularLocation>
        <location evidence="4">Cell outer membrane</location>
    </subcellularLocation>
</comment>
<keyword evidence="7" id="KW-1185">Reference proteome</keyword>
<evidence type="ECO:0000313" key="7">
    <source>
        <dbReference type="Proteomes" id="UP000628017"/>
    </source>
</evidence>
<dbReference type="CDD" id="cd15830">
    <property type="entry name" value="BamD"/>
    <property type="match status" value="1"/>
</dbReference>
<evidence type="ECO:0000313" key="6">
    <source>
        <dbReference type="EMBL" id="GGA07894.1"/>
    </source>
</evidence>
<dbReference type="GO" id="GO:0051205">
    <property type="term" value="P:protein insertion into membrane"/>
    <property type="evidence" value="ECO:0007669"/>
    <property type="project" value="UniProtKB-UniRule"/>
</dbReference>
<evidence type="ECO:0000256" key="3">
    <source>
        <dbReference type="ARBA" id="ARBA00023237"/>
    </source>
</evidence>
<dbReference type="HAMAP" id="MF_00922">
    <property type="entry name" value="OM_assembly_BamD"/>
    <property type="match status" value="1"/>
</dbReference>
<comment type="subunit">
    <text evidence="4">Part of the Bam complex.</text>
</comment>
<dbReference type="GO" id="GO:0043165">
    <property type="term" value="P:Gram-negative-bacterium-type cell outer membrane assembly"/>
    <property type="evidence" value="ECO:0007669"/>
    <property type="project" value="UniProtKB-UniRule"/>
</dbReference>
<keyword evidence="1 4" id="KW-0732">Signal</keyword>
<sequence>MQPIVGRAGWGYAGMMHMGKKAVYGILTASVVLVAGCGQREQEVSLENQPPETIYQQAEAKLATRKGAEDAAKLFTEVERLYPYSDWAKRSIIMSAFAYHQAKLYEESRGAAQRYLDFYPQDEDAAYAQYLIALSFYDQIDDVSRDQGITFQALQALRNTVENYPDSEYASSALLKFDLALDHLAGKEMDIGRFYMKKGHFGAAINRFRVVVEDFQTTTHTPEALHRLVEAYVSLGLDSDAQTAGAILGYNFQGTNWYKDTHVLLTGRGISTEEASADSQGWLKQIWRQVARGEWL</sequence>
<dbReference type="EMBL" id="BMKA01000001">
    <property type="protein sequence ID" value="GGA07894.1"/>
    <property type="molecule type" value="Genomic_DNA"/>
</dbReference>
<comment type="similarity">
    <text evidence="4">Belongs to the BamD family.</text>
</comment>
<reference evidence="6" key="2">
    <citation type="submission" date="2020-09" db="EMBL/GenBank/DDBJ databases">
        <authorList>
            <person name="Sun Q."/>
            <person name="Zhou Y."/>
        </authorList>
    </citation>
    <scope>NUCLEOTIDE SEQUENCE</scope>
    <source>
        <strain evidence="6">CGMCC 1.15880</strain>
    </source>
</reference>
<accession>A0A916VMC0</accession>
<dbReference type="InterPro" id="IPR017689">
    <property type="entry name" value="BamD"/>
</dbReference>
<comment type="function">
    <text evidence="4">Part of the outer membrane protein assembly complex, which is involved in assembly and insertion of beta-barrel proteins into the outer membrane.</text>
</comment>
<feature type="domain" description="Outer membrane lipoprotein BamD-like" evidence="5">
    <location>
        <begin position="49"/>
        <end position="244"/>
    </location>
</feature>
<dbReference type="Gene3D" id="1.25.40.10">
    <property type="entry name" value="Tetratricopeptide repeat domain"/>
    <property type="match status" value="1"/>
</dbReference>
<dbReference type="AlphaFoldDB" id="A0A916VMC0"/>
<organism evidence="6 7">
    <name type="scientific">Neptunicoccus cionae</name>
    <dbReference type="NCBI Taxonomy" id="2035344"/>
    <lineage>
        <taxon>Bacteria</taxon>
        <taxon>Pseudomonadati</taxon>
        <taxon>Pseudomonadota</taxon>
        <taxon>Alphaproteobacteria</taxon>
        <taxon>Rhodobacterales</taxon>
        <taxon>Paracoccaceae</taxon>
        <taxon>Neptunicoccus</taxon>
    </lineage>
</organism>
<proteinExistence type="inferred from homology"/>